<proteinExistence type="inferred from homology"/>
<dbReference type="SUPFAM" id="SSF56752">
    <property type="entry name" value="D-aminoacid aminotransferase-like PLP-dependent enzymes"/>
    <property type="match status" value="1"/>
</dbReference>
<organism evidence="4 5">
    <name type="scientific">Friedmanniomyces endolithicus</name>
    <dbReference type="NCBI Taxonomy" id="329885"/>
    <lineage>
        <taxon>Eukaryota</taxon>
        <taxon>Fungi</taxon>
        <taxon>Dikarya</taxon>
        <taxon>Ascomycota</taxon>
        <taxon>Pezizomycotina</taxon>
        <taxon>Dothideomycetes</taxon>
        <taxon>Dothideomycetidae</taxon>
        <taxon>Mycosphaerellales</taxon>
        <taxon>Teratosphaeriaceae</taxon>
        <taxon>Friedmanniomyces</taxon>
    </lineage>
</organism>
<dbReference type="InterPro" id="IPR043131">
    <property type="entry name" value="BCAT-like_N"/>
</dbReference>
<dbReference type="AlphaFoldDB" id="A0A4U0V021"/>
<evidence type="ECO:0000256" key="1">
    <source>
        <dbReference type="ARBA" id="ARBA00001933"/>
    </source>
</evidence>
<comment type="cofactor">
    <cofactor evidence="1">
        <name>pyridoxal 5'-phosphate</name>
        <dbReference type="ChEBI" id="CHEBI:597326"/>
    </cofactor>
</comment>
<evidence type="ECO:0000256" key="3">
    <source>
        <dbReference type="ARBA" id="ARBA00022898"/>
    </source>
</evidence>
<evidence type="ECO:0000313" key="5">
    <source>
        <dbReference type="Proteomes" id="UP000310066"/>
    </source>
</evidence>
<dbReference type="InterPro" id="IPR005786">
    <property type="entry name" value="B_amino_transII"/>
</dbReference>
<dbReference type="Gene3D" id="3.30.470.10">
    <property type="match status" value="1"/>
</dbReference>
<evidence type="ECO:0008006" key="6">
    <source>
        <dbReference type="Google" id="ProtNLM"/>
    </source>
</evidence>
<dbReference type="GO" id="GO:0009099">
    <property type="term" value="P:L-valine biosynthetic process"/>
    <property type="evidence" value="ECO:0007669"/>
    <property type="project" value="TreeGrafter"/>
</dbReference>
<dbReference type="OrthoDB" id="1732691at2759"/>
<gene>
    <name evidence="4" type="ORF">B0A54_06531</name>
</gene>
<dbReference type="STRING" id="329885.A0A4U0V021"/>
<dbReference type="EMBL" id="NAJP01000027">
    <property type="protein sequence ID" value="TKA41643.1"/>
    <property type="molecule type" value="Genomic_DNA"/>
</dbReference>
<dbReference type="Proteomes" id="UP000310066">
    <property type="component" value="Unassembled WGS sequence"/>
</dbReference>
<protein>
    <recommendedName>
        <fullName evidence="6">Branched-chain-amino-acid aminotransferase</fullName>
    </recommendedName>
</protein>
<evidence type="ECO:0000256" key="2">
    <source>
        <dbReference type="ARBA" id="ARBA00009320"/>
    </source>
</evidence>
<accession>A0A4U0V021</accession>
<dbReference type="GO" id="GO:0009098">
    <property type="term" value="P:L-leucine biosynthetic process"/>
    <property type="evidence" value="ECO:0007669"/>
    <property type="project" value="TreeGrafter"/>
</dbReference>
<comment type="similarity">
    <text evidence="2">Belongs to the class-IV pyridoxal-phosphate-dependent aminotransferase family.</text>
</comment>
<dbReference type="PANTHER" id="PTHR11825:SF44">
    <property type="entry name" value="BRANCHED-CHAIN-AMINO-ACID AMINOTRANSFERASE"/>
    <property type="match status" value="1"/>
</dbReference>
<dbReference type="InterPro" id="IPR036038">
    <property type="entry name" value="Aminotransferase-like"/>
</dbReference>
<sequence length="180" mass="20461">MATSLRTLLPRVTSRTLTRHRPAIPQCLLHPQRRAYALQAPDAADPKLKAIDVSLLTTTTTTTPKDTIPHNQLIFGRNFTDHMLSLEWTASEGWLAPRITPYQNLSLDPATCVLHYAFEAFEGMKAYKDWNGDVRLFRPEMNMARLNKSVARIALPTFDGAAMIQLIKHFCRLDERFIPS</sequence>
<dbReference type="PANTHER" id="PTHR11825">
    <property type="entry name" value="SUBGROUP IIII AMINOTRANSFERASE"/>
    <property type="match status" value="1"/>
</dbReference>
<comment type="caution">
    <text evidence="4">The sequence shown here is derived from an EMBL/GenBank/DDBJ whole genome shotgun (WGS) entry which is preliminary data.</text>
</comment>
<reference evidence="4 5" key="1">
    <citation type="submission" date="2017-03" db="EMBL/GenBank/DDBJ databases">
        <title>Genomes of endolithic fungi from Antarctica.</title>
        <authorList>
            <person name="Coleine C."/>
            <person name="Masonjones S."/>
            <person name="Stajich J.E."/>
        </authorList>
    </citation>
    <scope>NUCLEOTIDE SEQUENCE [LARGE SCALE GENOMIC DNA]</scope>
    <source>
        <strain evidence="4 5">CCFEE 5311</strain>
    </source>
</reference>
<keyword evidence="3" id="KW-0663">Pyridoxal phosphate</keyword>
<name>A0A4U0V021_9PEZI</name>
<evidence type="ECO:0000313" key="4">
    <source>
        <dbReference type="EMBL" id="TKA41643.1"/>
    </source>
</evidence>
<dbReference type="GO" id="GO:0005739">
    <property type="term" value="C:mitochondrion"/>
    <property type="evidence" value="ECO:0007669"/>
    <property type="project" value="TreeGrafter"/>
</dbReference>
<dbReference type="GO" id="GO:0004084">
    <property type="term" value="F:branched-chain-amino-acid transaminase activity"/>
    <property type="evidence" value="ECO:0007669"/>
    <property type="project" value="InterPro"/>
</dbReference>